<dbReference type="Proteomes" id="UP000182444">
    <property type="component" value="Chromosome 1E"/>
</dbReference>
<evidence type="ECO:0000256" key="8">
    <source>
        <dbReference type="ARBA" id="ARBA00023136"/>
    </source>
</evidence>
<dbReference type="OrthoDB" id="310654at2759"/>
<dbReference type="SUPFAM" id="SSF55035">
    <property type="entry name" value="NAD-binding domain of HMG-CoA reductase"/>
    <property type="match status" value="1"/>
</dbReference>
<name>A0A1H6Q6V6_YARLL</name>
<dbReference type="PRINTS" id="PR00071">
    <property type="entry name" value="HMGCOARDTASE"/>
</dbReference>
<gene>
    <name evidence="11" type="ORF">YALI1_E05731g</name>
</gene>
<dbReference type="InterPro" id="IPR009029">
    <property type="entry name" value="HMG_CoA_Rdtase_sub-bd_dom_sf"/>
</dbReference>
<dbReference type="RefSeq" id="XP_503558.1">
    <property type="nucleotide sequence ID" value="XM_503558.3"/>
</dbReference>
<feature type="transmembrane region" description="Helical" evidence="9">
    <location>
        <begin position="373"/>
        <end position="397"/>
    </location>
</feature>
<evidence type="ECO:0000256" key="4">
    <source>
        <dbReference type="ARBA" id="ARBA00022824"/>
    </source>
</evidence>
<dbReference type="InterPro" id="IPR023076">
    <property type="entry name" value="HMG_CoA_Rdtase_CS"/>
</dbReference>
<dbReference type="PANTHER" id="PTHR10572">
    <property type="entry name" value="3-HYDROXY-3-METHYLGLUTARYL-COENZYME A REDUCTASE"/>
    <property type="match status" value="1"/>
</dbReference>
<evidence type="ECO:0000256" key="3">
    <source>
        <dbReference type="ARBA" id="ARBA00022692"/>
    </source>
</evidence>
<dbReference type="NCBIfam" id="TIGR00533">
    <property type="entry name" value="HMG_CoA_R_NADP"/>
    <property type="match status" value="1"/>
</dbReference>
<evidence type="ECO:0000256" key="1">
    <source>
        <dbReference type="ARBA" id="ARBA00004477"/>
    </source>
</evidence>
<dbReference type="GO" id="GO:0004420">
    <property type="term" value="F:hydroxymethylglutaryl-CoA reductase (NADPH) activity"/>
    <property type="evidence" value="ECO:0007669"/>
    <property type="project" value="UniProtKB-EC"/>
</dbReference>
<evidence type="ECO:0000256" key="5">
    <source>
        <dbReference type="ARBA" id="ARBA00022857"/>
    </source>
</evidence>
<dbReference type="PROSITE" id="PS00318">
    <property type="entry name" value="HMG_COA_REDUCTASE_2"/>
    <property type="match status" value="1"/>
</dbReference>
<accession>A0A1H6Q6V6</accession>
<dbReference type="GeneID" id="2912214"/>
<keyword evidence="8 9" id="KW-0472">Membrane</keyword>
<keyword evidence="7 9" id="KW-0560">Oxidoreductase</keyword>
<dbReference type="InterPro" id="IPR023282">
    <property type="entry name" value="HMG_CoA_Rdtase_N"/>
</dbReference>
<feature type="compositionally biased region" description="Acidic residues" evidence="10">
    <location>
        <begin position="521"/>
        <end position="531"/>
    </location>
</feature>
<feature type="transmembrane region" description="Helical" evidence="9">
    <location>
        <begin position="197"/>
        <end position="218"/>
    </location>
</feature>
<dbReference type="FunFam" id="1.10.3270.10:FF:000001">
    <property type="entry name" value="3-hydroxy-3-methylglutaryl coenzyme A reductase"/>
    <property type="match status" value="1"/>
</dbReference>
<dbReference type="GO" id="GO:0005778">
    <property type="term" value="C:peroxisomal membrane"/>
    <property type="evidence" value="ECO:0007669"/>
    <property type="project" value="TreeGrafter"/>
</dbReference>
<dbReference type="PANTHER" id="PTHR10572:SF24">
    <property type="entry name" value="3-HYDROXY-3-METHYLGLUTARYL-COENZYME A REDUCTASE"/>
    <property type="match status" value="1"/>
</dbReference>
<dbReference type="GO" id="GO:0015936">
    <property type="term" value="P:coenzyme A metabolic process"/>
    <property type="evidence" value="ECO:0007669"/>
    <property type="project" value="InterPro"/>
</dbReference>
<reference evidence="11 12" key="1">
    <citation type="journal article" date="2016" name="PLoS ONE">
        <title>Sequence Assembly of Yarrowia lipolytica Strain W29/CLIB89 Shows Transposable Element Diversity.</title>
        <authorList>
            <person name="Magnan C."/>
            <person name="Yu J."/>
            <person name="Chang I."/>
            <person name="Jahn E."/>
            <person name="Kanomata Y."/>
            <person name="Wu J."/>
            <person name="Zeller M."/>
            <person name="Oakes M."/>
            <person name="Baldi P."/>
            <person name="Sandmeyer S."/>
        </authorList>
    </citation>
    <scope>NUCLEOTIDE SEQUENCE [LARGE SCALE GENOMIC DNA]</scope>
    <source>
        <strain evidence="12">CLIB89(W29)</strain>
    </source>
</reference>
<evidence type="ECO:0000256" key="10">
    <source>
        <dbReference type="SAM" id="MobiDB-lite"/>
    </source>
</evidence>
<dbReference type="InterPro" id="IPR002202">
    <property type="entry name" value="HMG_CoA_Rdtase"/>
</dbReference>
<dbReference type="eggNOG" id="KOG2480">
    <property type="taxonomic scope" value="Eukaryota"/>
</dbReference>
<evidence type="ECO:0000256" key="2">
    <source>
        <dbReference type="ARBA" id="ARBA00007661"/>
    </source>
</evidence>
<dbReference type="VEuPathDB" id="FungiDB:YALI0_E04807g"/>
<dbReference type="FunFam" id="3.90.770.10:FF:000001">
    <property type="entry name" value="3-hydroxy-3-methylglutaryl coenzyme A reductase"/>
    <property type="match status" value="1"/>
</dbReference>
<dbReference type="PROSITE" id="PS01192">
    <property type="entry name" value="HMG_COA_REDUCTASE_3"/>
    <property type="match status" value="1"/>
</dbReference>
<evidence type="ECO:0000313" key="11">
    <source>
        <dbReference type="EMBL" id="AOW04962.1"/>
    </source>
</evidence>
<dbReference type="InterPro" id="IPR009023">
    <property type="entry name" value="HMG_CoA_Rdtase_NAD(P)-bd_sf"/>
</dbReference>
<evidence type="ECO:0000313" key="12">
    <source>
        <dbReference type="Proteomes" id="UP000182444"/>
    </source>
</evidence>
<dbReference type="EC" id="1.1.1.34" evidence="9"/>
<dbReference type="OMA" id="AGPMMID"/>
<feature type="transmembrane region" description="Helical" evidence="9">
    <location>
        <begin position="167"/>
        <end position="185"/>
    </location>
</feature>
<dbReference type="Gene3D" id="3.30.70.420">
    <property type="entry name" value="Hydroxymethylglutaryl-CoA reductase, class I/II, NAD/NADP-binding domain"/>
    <property type="match status" value="1"/>
</dbReference>
<dbReference type="InterPro" id="IPR023074">
    <property type="entry name" value="HMG_CoA_Rdtase_cat_sf"/>
</dbReference>
<keyword evidence="5 9" id="KW-0521">NADP</keyword>
<dbReference type="SUPFAM" id="SSF56542">
    <property type="entry name" value="Substrate-binding domain of HMG-CoA reductase"/>
    <property type="match status" value="1"/>
</dbReference>
<protein>
    <recommendedName>
        <fullName evidence="9">3-hydroxy-3-methylglutaryl coenzyme A reductase</fullName>
        <shortName evidence="9">HMG-CoA reductase</shortName>
        <ecNumber evidence="9">1.1.1.34</ecNumber>
    </recommendedName>
</protein>
<evidence type="ECO:0000256" key="6">
    <source>
        <dbReference type="ARBA" id="ARBA00022989"/>
    </source>
</evidence>
<dbReference type="CDD" id="cd00643">
    <property type="entry name" value="HMG-CoA_reductase_classI"/>
    <property type="match status" value="1"/>
</dbReference>
<dbReference type="GO" id="GO:0005789">
    <property type="term" value="C:endoplasmic reticulum membrane"/>
    <property type="evidence" value="ECO:0007669"/>
    <property type="project" value="UniProtKB-SubCell"/>
</dbReference>
<keyword evidence="3 9" id="KW-0812">Transmembrane</keyword>
<organism evidence="11 12">
    <name type="scientific">Yarrowia lipolytica</name>
    <name type="common">Candida lipolytica</name>
    <dbReference type="NCBI Taxonomy" id="4952"/>
    <lineage>
        <taxon>Eukaryota</taxon>
        <taxon>Fungi</taxon>
        <taxon>Dikarya</taxon>
        <taxon>Ascomycota</taxon>
        <taxon>Saccharomycotina</taxon>
        <taxon>Dipodascomycetes</taxon>
        <taxon>Dipodascales</taxon>
        <taxon>Dipodascales incertae sedis</taxon>
        <taxon>Yarrowia</taxon>
    </lineage>
</organism>
<dbReference type="Pfam" id="PF12349">
    <property type="entry name" value="Sterol-sensing"/>
    <property type="match status" value="1"/>
</dbReference>
<dbReference type="UniPathway" id="UPA00058">
    <property type="reaction ID" value="UER00103"/>
</dbReference>
<dbReference type="PROSITE" id="PS00066">
    <property type="entry name" value="HMG_COA_REDUCTASE_1"/>
    <property type="match status" value="1"/>
</dbReference>
<dbReference type="VEuPathDB" id="FungiDB:YALI1_E05731g"/>
<feature type="region of interest" description="Disordered" evidence="10">
    <location>
        <begin position="518"/>
        <end position="539"/>
    </location>
</feature>
<dbReference type="InterPro" id="IPR004554">
    <property type="entry name" value="HMG_CoA_Rdtase_eu_arc"/>
</dbReference>
<dbReference type="PROSITE" id="PS50156">
    <property type="entry name" value="SSD"/>
    <property type="match status" value="1"/>
</dbReference>
<dbReference type="Gene3D" id="1.10.3270.10">
    <property type="entry name" value="HMGR, N-terminal domain"/>
    <property type="match status" value="1"/>
</dbReference>
<keyword evidence="4 9" id="KW-0256">Endoplasmic reticulum</keyword>
<keyword evidence="6 9" id="KW-1133">Transmembrane helix</keyword>
<comment type="catalytic activity">
    <reaction evidence="9">
        <text>(R)-mevalonate + 2 NADP(+) + CoA = (3S)-3-hydroxy-3-methylglutaryl-CoA + 2 NADPH + 2 H(+)</text>
        <dbReference type="Rhea" id="RHEA:15989"/>
        <dbReference type="ChEBI" id="CHEBI:15378"/>
        <dbReference type="ChEBI" id="CHEBI:36464"/>
        <dbReference type="ChEBI" id="CHEBI:43074"/>
        <dbReference type="ChEBI" id="CHEBI:57287"/>
        <dbReference type="ChEBI" id="CHEBI:57783"/>
        <dbReference type="ChEBI" id="CHEBI:58349"/>
        <dbReference type="EC" id="1.1.1.34"/>
    </reaction>
</comment>
<dbReference type="GO" id="GO:0008299">
    <property type="term" value="P:isoprenoid biosynthetic process"/>
    <property type="evidence" value="ECO:0007669"/>
    <property type="project" value="InterPro"/>
</dbReference>
<comment type="pathway">
    <text evidence="9">Metabolic intermediate biosynthesis; (R)-mevalonate biosynthesis; (R)-mevalonate from acetyl-CoA: step 3/3.</text>
</comment>
<dbReference type="GO" id="GO:0006696">
    <property type="term" value="P:ergosterol biosynthetic process"/>
    <property type="evidence" value="ECO:0007669"/>
    <property type="project" value="TreeGrafter"/>
</dbReference>
<evidence type="ECO:0000256" key="7">
    <source>
        <dbReference type="ARBA" id="ARBA00023002"/>
    </source>
</evidence>
<dbReference type="AlphaFoldDB" id="A0A1H6Q6V6"/>
<dbReference type="InterPro" id="IPR053958">
    <property type="entry name" value="HMGCR/SNAP/NPC1-like_SSD"/>
</dbReference>
<dbReference type="PROSITE" id="PS50065">
    <property type="entry name" value="HMG_COA_REDUCTASE_4"/>
    <property type="match status" value="1"/>
</dbReference>
<sequence length="999" mass="107790">MLQAAIGKIVGFAVNRPIHTVVLTSIVASTAYLAILDIAIPGFEGTQPISYYHPAAKSYDNPADWTHIAEADIPSDAYRLAFAQIRVSDVQGGEAPTIPGAVAVSDLDHRIVMDYKQWAPWTASNEQIASENHIWKHSFKDHVAFSWIKWFRWAYLRLSTLIQGADNFDIAVVALGYLAMHYTFFSLFRSMRKVGSHFWLASMALVSSTFAFLLAVVASSSLGYRPSMITMSEGLPFLVVAIGFDRKVNLASEVLTSKSSQLAPMVQVITKIASKALFEYSLEVAALFAGAYTGVPRLSQFCFLSAWILIFDYMFLLTFYSAVLAIKFEINHIKRNRMIQDALKEDGVSAAVAEKVADSSPDAKLDRKSDVSLFGASGAIAVFKIFMVLGFLGLNLINLTAIPHLGKAAAAAQSVTPITLSPELLHAIPASVPVVVTFVPSVVYEHSQLILQLEDALTTFLAACSKTIGDPVISKYIFLCLMVSTALNVYLFGATREVVRTQSVKVVEKHVPIVIEKPSEKEEDTSSEDSIELTVGKQPKPVTETRSLDDLEAIMKAGKTKLLEDHEVVKLSLEGKLPLYALEKQLGDNTRAVGIRRSIISQQSNTKTLETSKLPYLHYDYDRVFGACCENVIGYMPLPVGVAGPMNIDGKNYHIPMATTEGCLVASTMRGCKAINAGGGVTTVLTQDGMTRGPCVSFPSLKRAGAAKIWLDSEEGLKSMRKAFNSTSRFARLQSLHSTLAGNLLFIRFRTTTGDAMGMNMISKGVEHSLAVMVKEYGFPDMDIVSVSGNYCTDKKPAAINWIEGRGKSVVAEATIPAHIVKSVLKSEVDALVELNISKNLIGSAMAGSVGGFNAHAANLVTAIYLATGQDPAQNVESSNCITLMSNVDGNLLISVSMPSIEVGTIGGGTILEPQGAMLEMLGVRGPHIETPGANAQQLARIIASGVLAAELSLCSALAAGHLVQSHMTHNRSQAPTPAKQSQADLQRLQNGSNICIRS</sequence>
<dbReference type="InterPro" id="IPR000731">
    <property type="entry name" value="SSD"/>
</dbReference>
<dbReference type="FunFam" id="3.30.70.420:FF:000001">
    <property type="entry name" value="3-hydroxy-3-methylglutaryl coenzyme A reductase"/>
    <property type="match status" value="1"/>
</dbReference>
<feature type="transmembrane region" description="Helical" evidence="9">
    <location>
        <begin position="307"/>
        <end position="328"/>
    </location>
</feature>
<proteinExistence type="inferred from homology"/>
<evidence type="ECO:0000256" key="9">
    <source>
        <dbReference type="RuleBase" id="RU361219"/>
    </source>
</evidence>
<dbReference type="KEGG" id="yli:2912214"/>
<dbReference type="SMR" id="A0A1H6Q6V6"/>
<dbReference type="EMBL" id="CP017557">
    <property type="protein sequence ID" value="AOW04962.1"/>
    <property type="molecule type" value="Genomic_DNA"/>
</dbReference>
<comment type="subcellular location">
    <subcellularLocation>
        <location evidence="1 9">Endoplasmic reticulum membrane</location>
        <topology evidence="1 9">Multi-pass membrane protein</topology>
    </subcellularLocation>
</comment>
<comment type="similarity">
    <text evidence="2 9">Belongs to the HMG-CoA reductase family.</text>
</comment>
<dbReference type="Gene3D" id="3.90.770.10">
    <property type="entry name" value="3-hydroxy-3-methylglutaryl-coenzyme A Reductase, Chain A, domain 2"/>
    <property type="match status" value="1"/>
</dbReference>
<dbReference type="Pfam" id="PF00368">
    <property type="entry name" value="HMG-CoA_red"/>
    <property type="match status" value="1"/>
</dbReference>